<dbReference type="SUPFAM" id="SSF51120">
    <property type="entry name" value="beta-Roll"/>
    <property type="match status" value="1"/>
</dbReference>
<name>A0ABS1EUZ4_9CLOT</name>
<dbReference type="PRINTS" id="PR00313">
    <property type="entry name" value="CABNDNGRPT"/>
</dbReference>
<organism evidence="2 3">
    <name type="scientific">Clostridium yunnanense</name>
    <dbReference type="NCBI Taxonomy" id="2800325"/>
    <lineage>
        <taxon>Bacteria</taxon>
        <taxon>Bacillati</taxon>
        <taxon>Bacillota</taxon>
        <taxon>Clostridia</taxon>
        <taxon>Eubacteriales</taxon>
        <taxon>Clostridiaceae</taxon>
        <taxon>Clostridium</taxon>
    </lineage>
</organism>
<gene>
    <name evidence="2" type="ORF">JHL18_21030</name>
</gene>
<feature type="non-terminal residue" evidence="2">
    <location>
        <position position="187"/>
    </location>
</feature>
<reference evidence="3" key="1">
    <citation type="submission" date="2021-01" db="EMBL/GenBank/DDBJ databases">
        <title>Genome public.</title>
        <authorList>
            <person name="Liu C."/>
            <person name="Sun Q."/>
        </authorList>
    </citation>
    <scope>NUCLEOTIDE SEQUENCE [LARGE SCALE GENOMIC DNA]</scope>
    <source>
        <strain evidence="3">YIM B02505</strain>
    </source>
</reference>
<dbReference type="Pfam" id="PF06594">
    <property type="entry name" value="HCBP_related"/>
    <property type="match status" value="1"/>
</dbReference>
<dbReference type="InterPro" id="IPR011049">
    <property type="entry name" value="Serralysin-like_metalloprot_C"/>
</dbReference>
<evidence type="ECO:0000259" key="1">
    <source>
        <dbReference type="Pfam" id="PF06594"/>
    </source>
</evidence>
<dbReference type="Pfam" id="PF00353">
    <property type="entry name" value="HemolysinCabind"/>
    <property type="match status" value="1"/>
</dbReference>
<evidence type="ECO:0000313" key="2">
    <source>
        <dbReference type="EMBL" id="MBK1813108.1"/>
    </source>
</evidence>
<sequence length="187" mass="20133">AKVKQLATAIDGTDGEDNLVGWSDMVSIMKGYKGNDTISGNRYNDTLDGGEGNDSLNGGYGADIYIFKKGYGVDKIDNYTGSDYTSDIDVLKMEDINESEVLARRVGNDLELRVKNADGSLTGDKAVVLGYFNYGTYAVDSIQFADGKTWDAAKVKQLATAIDGTDGEDNLVGWSDMVSIMKGYKGN</sequence>
<dbReference type="PROSITE" id="PS00330">
    <property type="entry name" value="HEMOLYSIN_CALCIUM"/>
    <property type="match status" value="1"/>
</dbReference>
<protein>
    <recommendedName>
        <fullName evidence="1">Haemolysin-type calcium binding-related domain-containing protein</fullName>
    </recommendedName>
</protein>
<accession>A0ABS1EUZ4</accession>
<dbReference type="Gene3D" id="2.150.10.10">
    <property type="entry name" value="Serralysin-like metalloprotease, C-terminal"/>
    <property type="match status" value="1"/>
</dbReference>
<dbReference type="RefSeq" id="WP_274600988.1">
    <property type="nucleotide sequence ID" value="NZ_JAENHN010000058.1"/>
</dbReference>
<feature type="domain" description="Haemolysin-type calcium binding-related" evidence="1">
    <location>
        <begin position="109"/>
        <end position="153"/>
    </location>
</feature>
<dbReference type="EMBL" id="JAENHN010000058">
    <property type="protein sequence ID" value="MBK1813108.1"/>
    <property type="molecule type" value="Genomic_DNA"/>
</dbReference>
<dbReference type="InterPro" id="IPR010566">
    <property type="entry name" value="Haemolys_ca-bd"/>
</dbReference>
<proteinExistence type="predicted"/>
<feature type="non-terminal residue" evidence="2">
    <location>
        <position position="1"/>
    </location>
</feature>
<evidence type="ECO:0000313" key="3">
    <source>
        <dbReference type="Proteomes" id="UP000596739"/>
    </source>
</evidence>
<comment type="caution">
    <text evidence="2">The sequence shown here is derived from an EMBL/GenBank/DDBJ whole genome shotgun (WGS) entry which is preliminary data.</text>
</comment>
<dbReference type="InterPro" id="IPR018511">
    <property type="entry name" value="Hemolysin-typ_Ca-bd_CS"/>
</dbReference>
<dbReference type="InterPro" id="IPR001343">
    <property type="entry name" value="Hemolysn_Ca-bd"/>
</dbReference>
<dbReference type="Proteomes" id="UP000596739">
    <property type="component" value="Unassembled WGS sequence"/>
</dbReference>
<keyword evidence="3" id="KW-1185">Reference proteome</keyword>